<evidence type="ECO:0008006" key="10">
    <source>
        <dbReference type="Google" id="ProtNLM"/>
    </source>
</evidence>
<dbReference type="PANTHER" id="PTHR42789:SF1">
    <property type="entry name" value="D-ISOMER SPECIFIC 2-HYDROXYACID DEHYDROGENASE FAMILY PROTEIN (AFU_ORTHOLOGUE AFUA_6G10090)"/>
    <property type="match status" value="1"/>
</dbReference>
<dbReference type="EMBL" id="JAUBYV010000004">
    <property type="protein sequence ID" value="KAK2627426.1"/>
    <property type="molecule type" value="Genomic_DNA"/>
</dbReference>
<dbReference type="InterPro" id="IPR029753">
    <property type="entry name" value="D-isomer_DH_CS"/>
</dbReference>
<name>A0AAD9T127_9HELO</name>
<dbReference type="Gene3D" id="3.40.50.720">
    <property type="entry name" value="NAD(P)-binding Rossmann-like Domain"/>
    <property type="match status" value="2"/>
</dbReference>
<evidence type="ECO:0000256" key="1">
    <source>
        <dbReference type="ARBA" id="ARBA00005854"/>
    </source>
</evidence>
<dbReference type="InterPro" id="IPR036291">
    <property type="entry name" value="NAD(P)-bd_dom_sf"/>
</dbReference>
<evidence type="ECO:0000256" key="4">
    <source>
        <dbReference type="RuleBase" id="RU003719"/>
    </source>
</evidence>
<dbReference type="InterPro" id="IPR006139">
    <property type="entry name" value="D-isomer_2_OHA_DH_cat_dom"/>
</dbReference>
<keyword evidence="2 4" id="KW-0560">Oxidoreductase</keyword>
<dbReference type="PANTHER" id="PTHR42789">
    <property type="entry name" value="D-ISOMER SPECIFIC 2-HYDROXYACID DEHYDROGENASE FAMILY PROTEIN (AFU_ORTHOLOGUE AFUA_6G10090)"/>
    <property type="match status" value="1"/>
</dbReference>
<organism evidence="8 9">
    <name type="scientific">Diplocarpon rosae</name>
    <dbReference type="NCBI Taxonomy" id="946125"/>
    <lineage>
        <taxon>Eukaryota</taxon>
        <taxon>Fungi</taxon>
        <taxon>Dikarya</taxon>
        <taxon>Ascomycota</taxon>
        <taxon>Pezizomycotina</taxon>
        <taxon>Leotiomycetes</taxon>
        <taxon>Helotiales</taxon>
        <taxon>Drepanopezizaceae</taxon>
        <taxon>Diplocarpon</taxon>
    </lineage>
</organism>
<accession>A0AAD9T127</accession>
<dbReference type="SUPFAM" id="SSF52283">
    <property type="entry name" value="Formate/glycerate dehydrogenase catalytic domain-like"/>
    <property type="match status" value="1"/>
</dbReference>
<evidence type="ECO:0000259" key="7">
    <source>
        <dbReference type="Pfam" id="PF02826"/>
    </source>
</evidence>
<feature type="domain" description="D-isomer specific 2-hydroxyacid dehydrogenase NAD-binding" evidence="7">
    <location>
        <begin position="144"/>
        <end position="339"/>
    </location>
</feature>
<keyword evidence="9" id="KW-1185">Reference proteome</keyword>
<protein>
    <recommendedName>
        <fullName evidence="10">Glycerate dehydrogenase</fullName>
    </recommendedName>
</protein>
<gene>
    <name evidence="8" type="ORF">QTJ16_003392</name>
</gene>
<dbReference type="PROSITE" id="PS00671">
    <property type="entry name" value="D_2_HYDROXYACID_DH_3"/>
    <property type="match status" value="1"/>
</dbReference>
<dbReference type="GO" id="GO:0051287">
    <property type="term" value="F:NAD binding"/>
    <property type="evidence" value="ECO:0007669"/>
    <property type="project" value="InterPro"/>
</dbReference>
<feature type="domain" description="D-isomer specific 2-hydroxyacid dehydrogenase catalytic" evidence="6">
    <location>
        <begin position="51"/>
        <end position="119"/>
    </location>
</feature>
<dbReference type="SUPFAM" id="SSF51735">
    <property type="entry name" value="NAD(P)-binding Rossmann-fold domains"/>
    <property type="match status" value="1"/>
</dbReference>
<evidence type="ECO:0000256" key="3">
    <source>
        <dbReference type="ARBA" id="ARBA00023027"/>
    </source>
</evidence>
<dbReference type="Pfam" id="PF02826">
    <property type="entry name" value="2-Hacid_dh_C"/>
    <property type="match status" value="1"/>
</dbReference>
<dbReference type="CDD" id="cd12169">
    <property type="entry name" value="PGDH_like_1"/>
    <property type="match status" value="1"/>
</dbReference>
<evidence type="ECO:0000313" key="9">
    <source>
        <dbReference type="Proteomes" id="UP001285354"/>
    </source>
</evidence>
<comment type="caution">
    <text evidence="8">The sequence shown here is derived from an EMBL/GenBank/DDBJ whole genome shotgun (WGS) entry which is preliminary data.</text>
</comment>
<sequence>MPPISQGPIKLAILDDYQGVAARYFEHLAPAFEITTFRDTLPAFNHPATPDTTKQELIARLQEFTVISSMRERTPFPAALLRSLPNLKLLLTTGVRNAAIDMAAAKELGIPVTGTVGDGTGRATPGSLATPTKRGPDSTTQHCIALILGIARGVASDDRNVKSGGWQTDLATGLAGKTFSALGLGRLGGNVAKIMYQSFGMRILAWSSSLTQEVADERAQALGLPAEEDGEKVFKVVKKEELFKEADVLSVHYVLSHRSRGIVGAEDLALLKKSALFVNTSRGPLVDEEALIEILEKGAIRGAALDVFSIEPLPADSAWRTTKWGTDGRSPVLLSPHMGYVEEETLDNWYAEQAQIARLWHQGQDLPHIMNR</sequence>
<evidence type="ECO:0000256" key="2">
    <source>
        <dbReference type="ARBA" id="ARBA00023002"/>
    </source>
</evidence>
<comment type="similarity">
    <text evidence="1 4">Belongs to the D-isomer specific 2-hydroxyacid dehydrogenase family.</text>
</comment>
<keyword evidence="3" id="KW-0520">NAD</keyword>
<reference evidence="8" key="1">
    <citation type="submission" date="2023-06" db="EMBL/GenBank/DDBJ databases">
        <title>Draft genome of Marssonina rosae.</title>
        <authorList>
            <person name="Cheng Q."/>
        </authorList>
    </citation>
    <scope>NUCLEOTIDE SEQUENCE</scope>
    <source>
        <strain evidence="8">R4</strain>
    </source>
</reference>
<dbReference type="InterPro" id="IPR006140">
    <property type="entry name" value="D-isomer_DH_NAD-bd"/>
</dbReference>
<dbReference type="GO" id="GO:0016616">
    <property type="term" value="F:oxidoreductase activity, acting on the CH-OH group of donors, NAD or NADP as acceptor"/>
    <property type="evidence" value="ECO:0007669"/>
    <property type="project" value="InterPro"/>
</dbReference>
<proteinExistence type="inferred from homology"/>
<evidence type="ECO:0000259" key="6">
    <source>
        <dbReference type="Pfam" id="PF00389"/>
    </source>
</evidence>
<dbReference type="Pfam" id="PF00389">
    <property type="entry name" value="2-Hacid_dh"/>
    <property type="match status" value="1"/>
</dbReference>
<dbReference type="InterPro" id="IPR050857">
    <property type="entry name" value="D-2-hydroxyacid_DH"/>
</dbReference>
<evidence type="ECO:0000313" key="8">
    <source>
        <dbReference type="EMBL" id="KAK2627426.1"/>
    </source>
</evidence>
<evidence type="ECO:0000256" key="5">
    <source>
        <dbReference type="SAM" id="MobiDB-lite"/>
    </source>
</evidence>
<feature type="region of interest" description="Disordered" evidence="5">
    <location>
        <begin position="116"/>
        <end position="137"/>
    </location>
</feature>
<dbReference type="Proteomes" id="UP001285354">
    <property type="component" value="Unassembled WGS sequence"/>
</dbReference>
<dbReference type="AlphaFoldDB" id="A0AAD9T127"/>